<feature type="non-terminal residue" evidence="1">
    <location>
        <position position="1"/>
    </location>
</feature>
<dbReference type="AlphaFoldDB" id="A0A382ZER9"/>
<dbReference type="EMBL" id="UINC01183181">
    <property type="protein sequence ID" value="SVD93800.1"/>
    <property type="molecule type" value="Genomic_DNA"/>
</dbReference>
<dbReference type="InterPro" id="IPR018247">
    <property type="entry name" value="EF_Hand_1_Ca_BS"/>
</dbReference>
<accession>A0A382ZER9</accession>
<organism evidence="1">
    <name type="scientific">marine metagenome</name>
    <dbReference type="NCBI Taxonomy" id="408172"/>
    <lineage>
        <taxon>unclassified sequences</taxon>
        <taxon>metagenomes</taxon>
        <taxon>ecological metagenomes</taxon>
    </lineage>
</organism>
<evidence type="ECO:0000313" key="1">
    <source>
        <dbReference type="EMBL" id="SVD93800.1"/>
    </source>
</evidence>
<protein>
    <submittedName>
        <fullName evidence="1">Uncharacterized protein</fullName>
    </submittedName>
</protein>
<gene>
    <name evidence="1" type="ORF">METZ01_LOCUS446654</name>
</gene>
<dbReference type="PROSITE" id="PS00018">
    <property type="entry name" value="EF_HAND_1"/>
    <property type="match status" value="1"/>
</dbReference>
<name>A0A382ZER9_9ZZZZ</name>
<reference evidence="1" key="1">
    <citation type="submission" date="2018-05" db="EMBL/GenBank/DDBJ databases">
        <authorList>
            <person name="Lanie J.A."/>
            <person name="Ng W.-L."/>
            <person name="Kazmierczak K.M."/>
            <person name="Andrzejewski T.M."/>
            <person name="Davidsen T.M."/>
            <person name="Wayne K.J."/>
            <person name="Tettelin H."/>
            <person name="Glass J.I."/>
            <person name="Rusch D."/>
            <person name="Podicherti R."/>
            <person name="Tsui H.-C.T."/>
            <person name="Winkler M.E."/>
        </authorList>
    </citation>
    <scope>NUCLEOTIDE SEQUENCE</scope>
</reference>
<sequence>GAETTWTMHQDNDGDGWGTTATSQLGCTAPTGFVWRGGEIDDCCFCDSNETNDTDTNNQVCYDDFGNCVSSVSVSGCTSTIYSGDGYESNCKDLNYLLQYYNTTGTCVNMDCTGAKTSASGGSGTATVRYYNLDSDGDGWGTQAAGYHCSADANTIEDTGTDVTSGLNYYVIQTPDIDEDCYCQANTYADCFDCAGNCRYNLDGTDNVDYIGTSKTDTGCVVGNLSGSPGCECGVCDGAKTTWYQDNDGDGWGTDIF</sequence>
<proteinExistence type="predicted"/>
<feature type="non-terminal residue" evidence="1">
    <location>
        <position position="257"/>
    </location>
</feature>